<protein>
    <submittedName>
        <fullName evidence="3">Uncharacterized protein</fullName>
    </submittedName>
</protein>
<evidence type="ECO:0000313" key="3">
    <source>
        <dbReference type="EMBL" id="KAK2565529.1"/>
    </source>
</evidence>
<keyword evidence="1" id="KW-0175">Coiled coil</keyword>
<accession>A0AAD9QQB2</accession>
<comment type="caution">
    <text evidence="3">The sequence shown here is derived from an EMBL/GenBank/DDBJ whole genome shotgun (WGS) entry which is preliminary data.</text>
</comment>
<reference evidence="3" key="1">
    <citation type="journal article" date="2023" name="G3 (Bethesda)">
        <title>Whole genome assembly and annotation of the endangered Caribbean coral Acropora cervicornis.</title>
        <authorList>
            <person name="Selwyn J.D."/>
            <person name="Vollmer S.V."/>
        </authorList>
    </citation>
    <scope>NUCLEOTIDE SEQUENCE</scope>
    <source>
        <strain evidence="3">K2</strain>
    </source>
</reference>
<dbReference type="AlphaFoldDB" id="A0AAD9QQB2"/>
<feature type="compositionally biased region" description="Polar residues" evidence="2">
    <location>
        <begin position="290"/>
        <end position="300"/>
    </location>
</feature>
<feature type="compositionally biased region" description="Basic and acidic residues" evidence="2">
    <location>
        <begin position="268"/>
        <end position="288"/>
    </location>
</feature>
<reference evidence="3" key="2">
    <citation type="journal article" date="2023" name="Science">
        <title>Genomic signatures of disease resistance in endangered staghorn corals.</title>
        <authorList>
            <person name="Vollmer S.V."/>
            <person name="Selwyn J.D."/>
            <person name="Despard B.A."/>
            <person name="Roesel C.L."/>
        </authorList>
    </citation>
    <scope>NUCLEOTIDE SEQUENCE</scope>
    <source>
        <strain evidence="3">K2</strain>
    </source>
</reference>
<organism evidence="3 4">
    <name type="scientific">Acropora cervicornis</name>
    <name type="common">Staghorn coral</name>
    <dbReference type="NCBI Taxonomy" id="6130"/>
    <lineage>
        <taxon>Eukaryota</taxon>
        <taxon>Metazoa</taxon>
        <taxon>Cnidaria</taxon>
        <taxon>Anthozoa</taxon>
        <taxon>Hexacorallia</taxon>
        <taxon>Scleractinia</taxon>
        <taxon>Astrocoeniina</taxon>
        <taxon>Acroporidae</taxon>
        <taxon>Acropora</taxon>
    </lineage>
</organism>
<name>A0AAD9QQB2_ACRCE</name>
<proteinExistence type="predicted"/>
<gene>
    <name evidence="3" type="ORF">P5673_010624</name>
</gene>
<dbReference type="EMBL" id="JARQWQ010000019">
    <property type="protein sequence ID" value="KAK2565529.1"/>
    <property type="molecule type" value="Genomic_DNA"/>
</dbReference>
<evidence type="ECO:0000313" key="4">
    <source>
        <dbReference type="Proteomes" id="UP001249851"/>
    </source>
</evidence>
<dbReference type="Proteomes" id="UP001249851">
    <property type="component" value="Unassembled WGS sequence"/>
</dbReference>
<keyword evidence="4" id="KW-1185">Reference proteome</keyword>
<feature type="coiled-coil region" evidence="1">
    <location>
        <begin position="489"/>
        <end position="523"/>
    </location>
</feature>
<evidence type="ECO:0000256" key="1">
    <source>
        <dbReference type="SAM" id="Coils"/>
    </source>
</evidence>
<sequence length="619" mass="70060">MASFPHKRSFSAADVDELKKHGCSSQNPNFTTPMDVSAAVGYGNKTDIFNIHRPKERMISNVKKPKRKWSLPSIRKVFRGTECKAEEQKASSCSQSIPRGRTRSKVDGYSLRSKTEAKCSDLPDAKSCMLFPHLTLDLQRGKQLKTENIESDVIVKFPEKSVLLQAQDGDDETQNESSLSSATSKTDSLQKVCKRIGDSSVIVNDEAAITWRGREEEKSEPTKELSPYYATTQEKQAFNKIKVWRERFSVQLDKILQQRQGLSPLPDKNTKNKLDMRVSTSHHHDCRQEANPNKKPTTSLPARKSLPEKQASAHNMQHRVISELRAFSQVSVKSKEGSQNSNKGKIILQEIKRQRGQVKCVHDENDLKEEIESLEKEESQRIFHPWSKSDTNKDIDSFQKETALKRNREVGMKIDNKQNLSSTDALCTTHSQASESQVKEVLYSLRKTIDTIFTSTIQRISDLMVITGSSESYSEFGSQQCDQLLLRKMEVAKEERDNLCLENMNLKKEISDLKRQLAKTLDERAGDISIGRVDSLKCTDSLVSQTAGVYVRIDEIHRVVSHFKEFAGGYRPNVEGALSADSYELLPEIDDSDMLDLWIRQAIAETVVLQGDQLSLLTQ</sequence>
<feature type="region of interest" description="Disordered" evidence="2">
    <location>
        <begin position="261"/>
        <end position="302"/>
    </location>
</feature>
<evidence type="ECO:0000256" key="2">
    <source>
        <dbReference type="SAM" id="MobiDB-lite"/>
    </source>
</evidence>